<evidence type="ECO:0000256" key="5">
    <source>
        <dbReference type="ARBA" id="ARBA00023136"/>
    </source>
</evidence>
<dbReference type="RefSeq" id="WP_092560548.1">
    <property type="nucleotide sequence ID" value="NZ_FOYZ01000007.1"/>
</dbReference>
<organism evidence="7 8">
    <name type="scientific">Anaeromicropila populeti</name>
    <dbReference type="NCBI Taxonomy" id="37658"/>
    <lineage>
        <taxon>Bacteria</taxon>
        <taxon>Bacillati</taxon>
        <taxon>Bacillota</taxon>
        <taxon>Clostridia</taxon>
        <taxon>Lachnospirales</taxon>
        <taxon>Lachnospiraceae</taxon>
        <taxon>Anaeromicropila</taxon>
    </lineage>
</organism>
<keyword evidence="2" id="KW-1003">Cell membrane</keyword>
<sequence>MKLLKQLFILFLLCFCSEAIAGILPIPFPASIISLLLLLLLLLTRLLKKEHIQEVSEFLLGTMAFFFIPAGVAIIKNYDAMKHSLLPILIIIFISTILTFASTAYTVTLCIKFIEKRKGK</sequence>
<feature type="transmembrane region" description="Helical" evidence="6">
    <location>
        <begin position="59"/>
        <end position="78"/>
    </location>
</feature>
<dbReference type="AlphaFoldDB" id="A0A1I6JWD2"/>
<dbReference type="GO" id="GO:0005886">
    <property type="term" value="C:plasma membrane"/>
    <property type="evidence" value="ECO:0007669"/>
    <property type="project" value="UniProtKB-SubCell"/>
</dbReference>
<dbReference type="InterPro" id="IPR005538">
    <property type="entry name" value="LrgA/CidA"/>
</dbReference>
<accession>A0A1I6JWD2</accession>
<evidence type="ECO:0000256" key="4">
    <source>
        <dbReference type="ARBA" id="ARBA00022989"/>
    </source>
</evidence>
<keyword evidence="3 6" id="KW-0812">Transmembrane</keyword>
<protein>
    <submittedName>
        <fullName evidence="7">Holin-like protein</fullName>
    </submittedName>
</protein>
<reference evidence="7 8" key="1">
    <citation type="submission" date="2016-10" db="EMBL/GenBank/DDBJ databases">
        <authorList>
            <person name="de Groot N.N."/>
        </authorList>
    </citation>
    <scope>NUCLEOTIDE SEQUENCE [LARGE SCALE GENOMIC DNA]</scope>
    <source>
        <strain evidence="7 8">743A</strain>
    </source>
</reference>
<dbReference type="Pfam" id="PF03788">
    <property type="entry name" value="LrgA"/>
    <property type="match status" value="1"/>
</dbReference>
<evidence type="ECO:0000256" key="6">
    <source>
        <dbReference type="SAM" id="Phobius"/>
    </source>
</evidence>
<keyword evidence="8" id="KW-1185">Reference proteome</keyword>
<keyword evidence="4 6" id="KW-1133">Transmembrane helix</keyword>
<evidence type="ECO:0000313" key="7">
    <source>
        <dbReference type="EMBL" id="SFR83208.1"/>
    </source>
</evidence>
<feature type="transmembrane region" description="Helical" evidence="6">
    <location>
        <begin position="84"/>
        <end position="111"/>
    </location>
</feature>
<keyword evidence="5 6" id="KW-0472">Membrane</keyword>
<dbReference type="STRING" id="37658.SAMN05661086_02006"/>
<dbReference type="Proteomes" id="UP000199659">
    <property type="component" value="Unassembled WGS sequence"/>
</dbReference>
<comment type="subcellular location">
    <subcellularLocation>
        <location evidence="1">Cell membrane</location>
        <topology evidence="1">Multi-pass membrane protein</topology>
    </subcellularLocation>
</comment>
<evidence type="ECO:0000256" key="3">
    <source>
        <dbReference type="ARBA" id="ARBA00022692"/>
    </source>
</evidence>
<evidence type="ECO:0000256" key="1">
    <source>
        <dbReference type="ARBA" id="ARBA00004651"/>
    </source>
</evidence>
<evidence type="ECO:0000313" key="8">
    <source>
        <dbReference type="Proteomes" id="UP000199659"/>
    </source>
</evidence>
<evidence type="ECO:0000256" key="2">
    <source>
        <dbReference type="ARBA" id="ARBA00022475"/>
    </source>
</evidence>
<dbReference type="PANTHER" id="PTHR33931">
    <property type="entry name" value="HOLIN-LIKE PROTEIN CIDA-RELATED"/>
    <property type="match status" value="1"/>
</dbReference>
<dbReference type="EMBL" id="FOYZ01000007">
    <property type="protein sequence ID" value="SFR83208.1"/>
    <property type="molecule type" value="Genomic_DNA"/>
</dbReference>
<name>A0A1I6JWD2_9FIRM</name>
<dbReference type="OrthoDB" id="3176438at2"/>
<dbReference type="PANTHER" id="PTHR33931:SF2">
    <property type="entry name" value="HOLIN-LIKE PROTEIN CIDA"/>
    <property type="match status" value="1"/>
</dbReference>
<gene>
    <name evidence="7" type="ORF">SAMN05661086_02006</name>
</gene>
<feature type="transmembrane region" description="Helical" evidence="6">
    <location>
        <begin position="31"/>
        <end position="47"/>
    </location>
</feature>
<proteinExistence type="predicted"/>